<keyword evidence="3" id="KW-0472">Membrane</keyword>
<keyword evidence="2" id="KW-0175">Coiled coil</keyword>
<dbReference type="Gene3D" id="2.40.30.170">
    <property type="match status" value="1"/>
</dbReference>
<dbReference type="Gene3D" id="2.40.50.100">
    <property type="match status" value="1"/>
</dbReference>
<comment type="caution">
    <text evidence="4">The sequence shown here is derived from an EMBL/GenBank/DDBJ whole genome shotgun (WGS) entry which is preliminary data.</text>
</comment>
<keyword evidence="3" id="KW-1133">Transmembrane helix</keyword>
<organism evidence="4">
    <name type="scientific">marine sediment metagenome</name>
    <dbReference type="NCBI Taxonomy" id="412755"/>
    <lineage>
        <taxon>unclassified sequences</taxon>
        <taxon>metagenomes</taxon>
        <taxon>ecological metagenomes</taxon>
    </lineage>
</organism>
<dbReference type="PANTHER" id="PTHR32347">
    <property type="entry name" value="EFFLUX SYSTEM COMPONENT YKNX-RELATED"/>
    <property type="match status" value="1"/>
</dbReference>
<feature type="non-terminal residue" evidence="4">
    <location>
        <position position="1"/>
    </location>
</feature>
<dbReference type="EMBL" id="LAZR01025723">
    <property type="protein sequence ID" value="KKL71003.1"/>
    <property type="molecule type" value="Genomic_DNA"/>
</dbReference>
<comment type="subcellular location">
    <subcellularLocation>
        <location evidence="1">Cell envelope</location>
    </subcellularLocation>
</comment>
<dbReference type="SUPFAM" id="SSF111369">
    <property type="entry name" value="HlyD-like secretion proteins"/>
    <property type="match status" value="1"/>
</dbReference>
<dbReference type="AlphaFoldDB" id="A0A0F9EAB9"/>
<evidence type="ECO:0000313" key="4">
    <source>
        <dbReference type="EMBL" id="KKL71003.1"/>
    </source>
</evidence>
<gene>
    <name evidence="4" type="ORF">LCGC14_2099250</name>
</gene>
<evidence type="ECO:0000256" key="2">
    <source>
        <dbReference type="ARBA" id="ARBA00023054"/>
    </source>
</evidence>
<evidence type="ECO:0000256" key="3">
    <source>
        <dbReference type="SAM" id="Phobius"/>
    </source>
</evidence>
<accession>A0A0F9EAB9</accession>
<proteinExistence type="predicted"/>
<dbReference type="PANTHER" id="PTHR32347:SF23">
    <property type="entry name" value="BLL5650 PROTEIN"/>
    <property type="match status" value="1"/>
</dbReference>
<name>A0A0F9EAB9_9ZZZZ</name>
<dbReference type="InterPro" id="IPR050465">
    <property type="entry name" value="UPF0194_transport"/>
</dbReference>
<feature type="transmembrane region" description="Helical" evidence="3">
    <location>
        <begin position="105"/>
        <end position="124"/>
    </location>
</feature>
<reference evidence="4" key="1">
    <citation type="journal article" date="2015" name="Nature">
        <title>Complex archaea that bridge the gap between prokaryotes and eukaryotes.</title>
        <authorList>
            <person name="Spang A."/>
            <person name="Saw J.H."/>
            <person name="Jorgensen S.L."/>
            <person name="Zaremba-Niedzwiedzka K."/>
            <person name="Martijn J."/>
            <person name="Lind A.E."/>
            <person name="van Eijk R."/>
            <person name="Schleper C."/>
            <person name="Guy L."/>
            <person name="Ettema T.J."/>
        </authorList>
    </citation>
    <scope>NUCLEOTIDE SEQUENCE</scope>
</reference>
<keyword evidence="3" id="KW-0812">Transmembrane</keyword>
<evidence type="ECO:0000256" key="1">
    <source>
        <dbReference type="ARBA" id="ARBA00004196"/>
    </source>
</evidence>
<sequence length="375" mass="41113">VEVLYPSPEDATYVSRAAGELAGRHGPAVIASLPLRRAGEVVAVLLVEREPDKGFTIEELESLRLTCDLCTPRLVDLYKNDRWVGARAAAGLRTGLAAVIGPKHTWWKVAAIAVCAILAFLIFFKGNYRADASFTLQAVQRQVIPAPFDGYLKTVHVRPGDSVVAGETVLATLDTAELREQLGSAKAERHRSLIQAAAAMAENKTVEEQIARTDADKADASIRLLERRINQARIVSEIAGIVIVGDLERQIGAPVKIGDILFEVAPLKELRAELSVTEDQIADVLKVADASDPEGELATAGYPDIRVGFVVERINPVAEVVDQKNVFKIRVRLAKVPSWMRPGMEGVAKINLGKRSYGYLLTRKLINWIRMKLWI</sequence>
<dbReference type="GO" id="GO:0030313">
    <property type="term" value="C:cell envelope"/>
    <property type="evidence" value="ECO:0007669"/>
    <property type="project" value="UniProtKB-SubCell"/>
</dbReference>
<protein>
    <submittedName>
        <fullName evidence="4">Uncharacterized protein</fullName>
    </submittedName>
</protein>